<evidence type="ECO:0000313" key="4">
    <source>
        <dbReference type="Proteomes" id="UP001159428"/>
    </source>
</evidence>
<proteinExistence type="predicted"/>
<comment type="caution">
    <text evidence="3">The sequence shown here is derived from an EMBL/GenBank/DDBJ whole genome shotgun (WGS) entry which is preliminary data.</text>
</comment>
<evidence type="ECO:0000256" key="1">
    <source>
        <dbReference type="SAM" id="MobiDB-lite"/>
    </source>
</evidence>
<evidence type="ECO:0008006" key="5">
    <source>
        <dbReference type="Google" id="ProtNLM"/>
    </source>
</evidence>
<dbReference type="EMBL" id="CALNXJ010000005">
    <property type="protein sequence ID" value="CAH3039979.1"/>
    <property type="molecule type" value="Genomic_DNA"/>
</dbReference>
<dbReference type="AlphaFoldDB" id="A0AAU9VWT7"/>
<keyword evidence="2" id="KW-0732">Signal</keyword>
<feature type="compositionally biased region" description="Polar residues" evidence="1">
    <location>
        <begin position="37"/>
        <end position="46"/>
    </location>
</feature>
<organism evidence="3 4">
    <name type="scientific">Pocillopora meandrina</name>
    <dbReference type="NCBI Taxonomy" id="46732"/>
    <lineage>
        <taxon>Eukaryota</taxon>
        <taxon>Metazoa</taxon>
        <taxon>Cnidaria</taxon>
        <taxon>Anthozoa</taxon>
        <taxon>Hexacorallia</taxon>
        <taxon>Scleractinia</taxon>
        <taxon>Astrocoeniina</taxon>
        <taxon>Pocilloporidae</taxon>
        <taxon>Pocillopora</taxon>
    </lineage>
</organism>
<dbReference type="Proteomes" id="UP001159428">
    <property type="component" value="Unassembled WGS sequence"/>
</dbReference>
<feature type="region of interest" description="Disordered" evidence="1">
    <location>
        <begin position="37"/>
        <end position="56"/>
    </location>
</feature>
<evidence type="ECO:0000256" key="2">
    <source>
        <dbReference type="SAM" id="SignalP"/>
    </source>
</evidence>
<accession>A0AAU9VWT7</accession>
<name>A0AAU9VWT7_9CNID</name>
<gene>
    <name evidence="3" type="ORF">PMEA_00025581</name>
</gene>
<keyword evidence="4" id="KW-1185">Reference proteome</keyword>
<feature type="chain" id="PRO_5043885837" description="ShKT domain-containing protein" evidence="2">
    <location>
        <begin position="26"/>
        <end position="101"/>
    </location>
</feature>
<protein>
    <recommendedName>
        <fullName evidence="5">ShKT domain-containing protein</fullName>
    </recommendedName>
</protein>
<reference evidence="3 4" key="1">
    <citation type="submission" date="2022-05" db="EMBL/GenBank/DDBJ databases">
        <authorList>
            <consortium name="Genoscope - CEA"/>
            <person name="William W."/>
        </authorList>
    </citation>
    <scope>NUCLEOTIDE SEQUENCE [LARGE SCALE GENOMIC DNA]</scope>
</reference>
<feature type="signal peptide" evidence="2">
    <location>
        <begin position="1"/>
        <end position="25"/>
    </location>
</feature>
<evidence type="ECO:0000313" key="3">
    <source>
        <dbReference type="EMBL" id="CAH3039979.1"/>
    </source>
</evidence>
<sequence length="101" mass="11396">MMKASTLVLVLLVVILLSSVRLSFGYPKILKKISANGKSSLQSRGVSSDGDEHQAVKRPTDLPCVDEKDRYHCFYDIVMADACLTKVEEMWKNCRYSCNFC</sequence>